<reference evidence="1" key="1">
    <citation type="submission" date="2024-06" db="EMBL/GenBank/DDBJ databases">
        <authorList>
            <person name="Ashkenazi R."/>
            <person name="Lipszyc R.R."/>
            <person name="Braunstein R."/>
            <person name="Yerushalmy O."/>
            <person name="Alkalay-Oren S."/>
            <person name="Coppenhagn-Glazer S."/>
            <person name="Hazan R."/>
        </authorList>
    </citation>
    <scope>NUCLEOTIDE SEQUENCE</scope>
</reference>
<organism evidence="1">
    <name type="scientific">Mammaliicoccus phage MSShimriz1</name>
    <dbReference type="NCBI Taxonomy" id="3230127"/>
    <lineage>
        <taxon>Viruses</taxon>
    </lineage>
</organism>
<accession>A0AAU8GS32</accession>
<dbReference type="EMBL" id="PP931174">
    <property type="protein sequence ID" value="XCH45048.1"/>
    <property type="molecule type" value="Genomic_DNA"/>
</dbReference>
<sequence>MEFIDKNSVLKAYDIPNVYLPGFILVPCDKYGVQIYYDCDMIYYSKGKVLSYPSDNPLRKIENLSAYYKVCKND</sequence>
<proteinExistence type="predicted"/>
<protein>
    <submittedName>
        <fullName evidence="1">Uncharacterized protein</fullName>
    </submittedName>
</protein>
<name>A0AAU8GS32_9VIRU</name>
<evidence type="ECO:0000313" key="1">
    <source>
        <dbReference type="EMBL" id="XCH45048.1"/>
    </source>
</evidence>